<proteinExistence type="predicted"/>
<dbReference type="GO" id="GO:0008270">
    <property type="term" value="F:zinc ion binding"/>
    <property type="evidence" value="ECO:0007669"/>
    <property type="project" value="UniProtKB-KW"/>
</dbReference>
<accession>A0A7E4V4W2</accession>
<dbReference type="Gene3D" id="3.30.40.10">
    <property type="entry name" value="Zinc/RING finger domain, C3HC4 (zinc finger)"/>
    <property type="match status" value="2"/>
</dbReference>
<dbReference type="PROSITE" id="PS50089">
    <property type="entry name" value="ZF_RING_2"/>
    <property type="match status" value="2"/>
</dbReference>
<feature type="domain" description="RING-type" evidence="4">
    <location>
        <begin position="113"/>
        <end position="155"/>
    </location>
</feature>
<dbReference type="SMART" id="SM00184">
    <property type="entry name" value="RING"/>
    <property type="match status" value="2"/>
</dbReference>
<keyword evidence="5" id="KW-1185">Reference proteome</keyword>
<sequence length="230" mass="25949">MGAIFSLYLKFCHIVFQKVVPNSFITMHMAYFQRKPSCFLLTSCRKCKVNLADQTPPACVLGCGHVYHTHCARKFGYQSAKCPKCFKLGLLPSSQPRKFMNLPSDAPEDTRQCVSCTRRIFTPLPPACKLPCGHLFHFGCVRLDLKDKQACPECSESAPINPERMKVGYVPRFNKFKPKLGYIPESPMEALASIGMISTKSQRNCYNDYNNNGKSSIMPSVNVLSHLFDY</sequence>
<dbReference type="InterPro" id="IPR013083">
    <property type="entry name" value="Znf_RING/FYVE/PHD"/>
</dbReference>
<keyword evidence="1 3" id="KW-0863">Zinc-finger</keyword>
<dbReference type="InterPro" id="IPR001841">
    <property type="entry name" value="Znf_RING"/>
</dbReference>
<organism evidence="5 6">
    <name type="scientific">Panagrellus redivivus</name>
    <name type="common">Microworm</name>
    <dbReference type="NCBI Taxonomy" id="6233"/>
    <lineage>
        <taxon>Eukaryota</taxon>
        <taxon>Metazoa</taxon>
        <taxon>Ecdysozoa</taxon>
        <taxon>Nematoda</taxon>
        <taxon>Chromadorea</taxon>
        <taxon>Rhabditida</taxon>
        <taxon>Tylenchina</taxon>
        <taxon>Panagrolaimomorpha</taxon>
        <taxon>Panagrolaimoidea</taxon>
        <taxon>Panagrolaimidae</taxon>
        <taxon>Panagrellus</taxon>
    </lineage>
</organism>
<dbReference type="AlphaFoldDB" id="A0A7E4V4W2"/>
<evidence type="ECO:0000313" key="5">
    <source>
        <dbReference type="Proteomes" id="UP000492821"/>
    </source>
</evidence>
<protein>
    <submittedName>
        <fullName evidence="6">RING-type domain-containing protein</fullName>
    </submittedName>
</protein>
<name>A0A7E4V4W2_PANRE</name>
<evidence type="ECO:0000313" key="6">
    <source>
        <dbReference type="WBParaSite" id="Pan_g16597.t1"/>
    </source>
</evidence>
<evidence type="ECO:0000256" key="2">
    <source>
        <dbReference type="ARBA" id="ARBA00022833"/>
    </source>
</evidence>
<evidence type="ECO:0000259" key="4">
    <source>
        <dbReference type="PROSITE" id="PS50089"/>
    </source>
</evidence>
<feature type="domain" description="RING-type" evidence="4">
    <location>
        <begin position="44"/>
        <end position="85"/>
    </location>
</feature>
<dbReference type="WBParaSite" id="Pan_g16597.t1">
    <property type="protein sequence ID" value="Pan_g16597.t1"/>
    <property type="gene ID" value="Pan_g16597"/>
</dbReference>
<evidence type="ECO:0000256" key="3">
    <source>
        <dbReference type="PROSITE-ProRule" id="PRU00175"/>
    </source>
</evidence>
<keyword evidence="2" id="KW-0862">Zinc</keyword>
<dbReference type="Proteomes" id="UP000492821">
    <property type="component" value="Unassembled WGS sequence"/>
</dbReference>
<reference evidence="6" key="2">
    <citation type="submission" date="2020-10" db="UniProtKB">
        <authorList>
            <consortium name="WormBaseParasite"/>
        </authorList>
    </citation>
    <scope>IDENTIFICATION</scope>
</reference>
<reference evidence="5" key="1">
    <citation type="journal article" date="2013" name="Genetics">
        <title>The draft genome and transcriptome of Panagrellus redivivus are shaped by the harsh demands of a free-living lifestyle.</title>
        <authorList>
            <person name="Srinivasan J."/>
            <person name="Dillman A.R."/>
            <person name="Macchietto M.G."/>
            <person name="Heikkinen L."/>
            <person name="Lakso M."/>
            <person name="Fracchia K.M."/>
            <person name="Antoshechkin I."/>
            <person name="Mortazavi A."/>
            <person name="Wong G."/>
            <person name="Sternberg P.W."/>
        </authorList>
    </citation>
    <scope>NUCLEOTIDE SEQUENCE [LARGE SCALE GENOMIC DNA]</scope>
    <source>
        <strain evidence="5">MT8872</strain>
    </source>
</reference>
<evidence type="ECO:0000256" key="1">
    <source>
        <dbReference type="ARBA" id="ARBA00022771"/>
    </source>
</evidence>
<dbReference type="SUPFAM" id="SSF57850">
    <property type="entry name" value="RING/U-box"/>
    <property type="match status" value="2"/>
</dbReference>
<keyword evidence="1 3" id="KW-0479">Metal-binding</keyword>